<reference evidence="3" key="2">
    <citation type="submission" date="2020-09" db="EMBL/GenBank/DDBJ databases">
        <authorList>
            <person name="Sun Q."/>
            <person name="Ohkuma M."/>
        </authorList>
    </citation>
    <scope>NUCLEOTIDE SEQUENCE</scope>
    <source>
        <strain evidence="3">JCM 30804</strain>
    </source>
</reference>
<protein>
    <recommendedName>
        <fullName evidence="2">GIY-YIG domain-containing protein</fullName>
    </recommendedName>
</protein>
<comment type="caution">
    <text evidence="3">The sequence shown here is derived from an EMBL/GenBank/DDBJ whole genome shotgun (WGS) entry which is preliminary data.</text>
</comment>
<dbReference type="PROSITE" id="PS50164">
    <property type="entry name" value="GIY_YIG"/>
    <property type="match status" value="1"/>
</dbReference>
<dbReference type="RefSeq" id="WP_188922172.1">
    <property type="nucleotide sequence ID" value="NZ_BMPZ01000010.1"/>
</dbReference>
<dbReference type="CDD" id="cd10456">
    <property type="entry name" value="GIY-YIG_UPF0213"/>
    <property type="match status" value="1"/>
</dbReference>
<sequence>MKTSAWYVYIIRCCHGHLYTGVTTDVERRFKEHESGGVKAAKFLKGKGPLKLMYQEVAEDRSAALKREIAIKKLSRSSKLALINLHQNHNQKTT</sequence>
<evidence type="ECO:0000313" key="4">
    <source>
        <dbReference type="Proteomes" id="UP000613743"/>
    </source>
</evidence>
<dbReference type="Proteomes" id="UP000613743">
    <property type="component" value="Unassembled WGS sequence"/>
</dbReference>
<name>A0A917NEB5_9GAMM</name>
<reference evidence="3" key="1">
    <citation type="journal article" date="2014" name="Int. J. Syst. Evol. Microbiol.">
        <title>Complete genome sequence of Corynebacterium casei LMG S-19264T (=DSM 44701T), isolated from a smear-ripened cheese.</title>
        <authorList>
            <consortium name="US DOE Joint Genome Institute (JGI-PGF)"/>
            <person name="Walter F."/>
            <person name="Albersmeier A."/>
            <person name="Kalinowski J."/>
            <person name="Ruckert C."/>
        </authorList>
    </citation>
    <scope>NUCLEOTIDE SEQUENCE</scope>
    <source>
        <strain evidence="3">JCM 30804</strain>
    </source>
</reference>
<organism evidence="3 4">
    <name type="scientific">Shewanella gelidii</name>
    <dbReference type="NCBI Taxonomy" id="1642821"/>
    <lineage>
        <taxon>Bacteria</taxon>
        <taxon>Pseudomonadati</taxon>
        <taxon>Pseudomonadota</taxon>
        <taxon>Gammaproteobacteria</taxon>
        <taxon>Alteromonadales</taxon>
        <taxon>Shewanellaceae</taxon>
        <taxon>Shewanella</taxon>
    </lineage>
</organism>
<evidence type="ECO:0000256" key="1">
    <source>
        <dbReference type="ARBA" id="ARBA00007435"/>
    </source>
</evidence>
<evidence type="ECO:0000313" key="3">
    <source>
        <dbReference type="EMBL" id="GGI89539.1"/>
    </source>
</evidence>
<evidence type="ECO:0000259" key="2">
    <source>
        <dbReference type="PROSITE" id="PS50164"/>
    </source>
</evidence>
<dbReference type="InterPro" id="IPR035901">
    <property type="entry name" value="GIY-YIG_endonuc_sf"/>
</dbReference>
<dbReference type="PANTHER" id="PTHR34477">
    <property type="entry name" value="UPF0213 PROTEIN YHBQ"/>
    <property type="match status" value="1"/>
</dbReference>
<dbReference type="InterPro" id="IPR000305">
    <property type="entry name" value="GIY-YIG_endonuc"/>
</dbReference>
<accession>A0A917NEB5</accession>
<feature type="domain" description="GIY-YIG" evidence="2">
    <location>
        <begin position="4"/>
        <end position="81"/>
    </location>
</feature>
<dbReference type="AlphaFoldDB" id="A0A917NEB5"/>
<dbReference type="SUPFAM" id="SSF82771">
    <property type="entry name" value="GIY-YIG endonuclease"/>
    <property type="match status" value="1"/>
</dbReference>
<dbReference type="Gene3D" id="3.40.1440.10">
    <property type="entry name" value="GIY-YIG endonuclease"/>
    <property type="match status" value="1"/>
</dbReference>
<gene>
    <name evidence="3" type="ORF">GCM10009332_28680</name>
</gene>
<dbReference type="Pfam" id="PF01541">
    <property type="entry name" value="GIY-YIG"/>
    <property type="match status" value="1"/>
</dbReference>
<dbReference type="PANTHER" id="PTHR34477:SF1">
    <property type="entry name" value="UPF0213 PROTEIN YHBQ"/>
    <property type="match status" value="1"/>
</dbReference>
<dbReference type="InterPro" id="IPR050190">
    <property type="entry name" value="UPF0213_domain"/>
</dbReference>
<proteinExistence type="inferred from homology"/>
<comment type="similarity">
    <text evidence="1">Belongs to the UPF0213 family.</text>
</comment>
<dbReference type="EMBL" id="BMPZ01000010">
    <property type="protein sequence ID" value="GGI89539.1"/>
    <property type="molecule type" value="Genomic_DNA"/>
</dbReference>
<keyword evidence="4" id="KW-1185">Reference proteome</keyword>